<dbReference type="Proteomes" id="UP001174136">
    <property type="component" value="Unassembled WGS sequence"/>
</dbReference>
<feature type="region of interest" description="Disordered" evidence="1">
    <location>
        <begin position="42"/>
        <end position="67"/>
    </location>
</feature>
<protein>
    <submittedName>
        <fullName evidence="2">Uncharacterized protein</fullName>
    </submittedName>
</protein>
<keyword evidence="3" id="KW-1185">Reference proteome</keyword>
<gene>
    <name evidence="2" type="ORF">N1851_029811</name>
</gene>
<organism evidence="2 3">
    <name type="scientific">Merluccius polli</name>
    <name type="common">Benguela hake</name>
    <name type="synonym">Merluccius cadenati</name>
    <dbReference type="NCBI Taxonomy" id="89951"/>
    <lineage>
        <taxon>Eukaryota</taxon>
        <taxon>Metazoa</taxon>
        <taxon>Chordata</taxon>
        <taxon>Craniata</taxon>
        <taxon>Vertebrata</taxon>
        <taxon>Euteleostomi</taxon>
        <taxon>Actinopterygii</taxon>
        <taxon>Neopterygii</taxon>
        <taxon>Teleostei</taxon>
        <taxon>Neoteleostei</taxon>
        <taxon>Acanthomorphata</taxon>
        <taxon>Zeiogadaria</taxon>
        <taxon>Gadariae</taxon>
        <taxon>Gadiformes</taxon>
        <taxon>Gadoidei</taxon>
        <taxon>Merlucciidae</taxon>
        <taxon>Merluccius</taxon>
    </lineage>
</organism>
<proteinExistence type="predicted"/>
<comment type="caution">
    <text evidence="2">The sequence shown here is derived from an EMBL/GenBank/DDBJ whole genome shotgun (WGS) entry which is preliminary data.</text>
</comment>
<sequence length="111" mass="12386">MKVLGQSVRIVHAKLQAETKESEIQSLRAEIKEVKSMFAALATQPHQDTEERPVGIEPATETSPYQTPVTIRTNAKASLSKRLAQLCEDTSGVSVAHTFRKYTTCSEKRER</sequence>
<evidence type="ECO:0000313" key="2">
    <source>
        <dbReference type="EMBL" id="KAK0134572.1"/>
    </source>
</evidence>
<dbReference type="EMBL" id="JAOPHQ010005696">
    <property type="protein sequence ID" value="KAK0134572.1"/>
    <property type="molecule type" value="Genomic_DNA"/>
</dbReference>
<reference evidence="2" key="1">
    <citation type="journal article" date="2023" name="Front. Mar. Sci.">
        <title>A new Merluccius polli reference genome to investigate the effects of global change in West African waters.</title>
        <authorList>
            <person name="Mateo J.L."/>
            <person name="Blanco-Fernandez C."/>
            <person name="Garcia-Vazquez E."/>
            <person name="Machado-Schiaffino G."/>
        </authorList>
    </citation>
    <scope>NUCLEOTIDE SEQUENCE</scope>
    <source>
        <strain evidence="2">C29</strain>
        <tissue evidence="2">Fin</tissue>
    </source>
</reference>
<accession>A0AA47NSC6</accession>
<evidence type="ECO:0000256" key="1">
    <source>
        <dbReference type="SAM" id="MobiDB-lite"/>
    </source>
</evidence>
<evidence type="ECO:0000313" key="3">
    <source>
        <dbReference type="Proteomes" id="UP001174136"/>
    </source>
</evidence>
<name>A0AA47NSC6_MERPO</name>
<dbReference type="AlphaFoldDB" id="A0AA47NSC6"/>